<dbReference type="WBParaSite" id="RSKR_0001110600.1">
    <property type="protein sequence ID" value="RSKR_0001110600.1"/>
    <property type="gene ID" value="RSKR_0001110600"/>
</dbReference>
<sequence>MKFVSILVVAFLLINGGNCRSVQYFARLGEAVYFDFGATAKELTLYRINNDLEEEHLYASDFQNGPWTGDFKSKLNSNAKLTKDGLLVIDPVTENDFGEYIGDAILHPKFGKASLTVLLRDD</sequence>
<dbReference type="Proteomes" id="UP000095286">
    <property type="component" value="Unplaced"/>
</dbReference>
<accession>A0AC35UFT8</accession>
<proteinExistence type="predicted"/>
<organism evidence="1 2">
    <name type="scientific">Rhabditophanes sp. KR3021</name>
    <dbReference type="NCBI Taxonomy" id="114890"/>
    <lineage>
        <taxon>Eukaryota</taxon>
        <taxon>Metazoa</taxon>
        <taxon>Ecdysozoa</taxon>
        <taxon>Nematoda</taxon>
        <taxon>Chromadorea</taxon>
        <taxon>Rhabditida</taxon>
        <taxon>Tylenchina</taxon>
        <taxon>Panagrolaimomorpha</taxon>
        <taxon>Strongyloidoidea</taxon>
        <taxon>Alloionematidae</taxon>
        <taxon>Rhabditophanes</taxon>
    </lineage>
</organism>
<name>A0AC35UFT8_9BILA</name>
<protein>
    <submittedName>
        <fullName evidence="2">Esterase-like activity of phytase family protein</fullName>
    </submittedName>
</protein>
<evidence type="ECO:0000313" key="1">
    <source>
        <dbReference type="Proteomes" id="UP000095286"/>
    </source>
</evidence>
<evidence type="ECO:0000313" key="2">
    <source>
        <dbReference type="WBParaSite" id="RSKR_0001110600.1"/>
    </source>
</evidence>
<reference evidence="2" key="1">
    <citation type="submission" date="2016-11" db="UniProtKB">
        <authorList>
            <consortium name="WormBaseParasite"/>
        </authorList>
    </citation>
    <scope>IDENTIFICATION</scope>
    <source>
        <strain evidence="2">KR3021</strain>
    </source>
</reference>